<organism evidence="7 8">
    <name type="scientific">Levilactobacillus spicheri</name>
    <dbReference type="NCBI Taxonomy" id="216463"/>
    <lineage>
        <taxon>Bacteria</taxon>
        <taxon>Bacillati</taxon>
        <taxon>Bacillota</taxon>
        <taxon>Bacilli</taxon>
        <taxon>Lactobacillales</taxon>
        <taxon>Lactobacillaceae</taxon>
        <taxon>Levilactobacillus</taxon>
    </lineage>
</organism>
<sequence>MSKERVVIVGASHGGHQAILELLSRYDDLEITLYEAGDFVSFMSCGMELYLEDRVTDVQDVRNFRPTDFPQANVHILNGHTVTQINADDQTVQVTNNATNETFTQPYDKLILSSGVTPRSLPVPGADLTNVFLMRGYDWATKIKAKLEDPAVKHVTVIGAGYIGIEAAEASRRAGKAVTLLDVIDRPLGTYLDAEMTTLLAQKLTEQGVNVQMNAHITAYTGDTHVRAVKTTTDSYPSDLVIQAAGVQPATDWLRGTVDLDQRGWIKTDEYLRTNLSNVFAVGDATLAYSIPAGKQVPIALATVARREARYVVQHLFETQPAVPFKGVVGSSALSVFDEHFAQSGLNTFTAKRAGVSVAKSFFQTALRPQYVPVSQGNPQVYVQLFYHPLSHQILGGAVLSTYDVTAQGNVLALAIQQKLRLEDLADADFFFQPGFDRQWSLLNLAAQHALGEVPFQN</sequence>
<keyword evidence="3" id="KW-0274">FAD</keyword>
<dbReference type="Gene3D" id="3.30.390.30">
    <property type="match status" value="1"/>
</dbReference>
<accession>A0A0F3RVP6</accession>
<name>A0A0F3RVP6_9LACO</name>
<dbReference type="PRINTS" id="PR00411">
    <property type="entry name" value="PNDRDTASEI"/>
</dbReference>
<dbReference type="InterPro" id="IPR050260">
    <property type="entry name" value="FAD-bd_OxRdtase"/>
</dbReference>
<reference evidence="7 8" key="1">
    <citation type="submission" date="2015-03" db="EMBL/GenBank/DDBJ databases">
        <authorList>
            <person name="Zheng J."/>
            <person name="Ganezle M."/>
        </authorList>
    </citation>
    <scope>NUCLEOTIDE SEQUENCE [LARGE SCALE GENOMIC DNA]</scope>
    <source>
        <strain evidence="7 8">LP38</strain>
    </source>
</reference>
<comment type="caution">
    <text evidence="7">The sequence shown here is derived from an EMBL/GenBank/DDBJ whole genome shotgun (WGS) entry which is preliminary data.</text>
</comment>
<dbReference type="Proteomes" id="UP000033491">
    <property type="component" value="Unassembled WGS sequence"/>
</dbReference>
<keyword evidence="2" id="KW-0285">Flavoprotein</keyword>
<dbReference type="InterPro" id="IPR016156">
    <property type="entry name" value="FAD/NAD-linked_Rdtase_dimer_sf"/>
</dbReference>
<evidence type="ECO:0000313" key="8">
    <source>
        <dbReference type="Proteomes" id="UP000033491"/>
    </source>
</evidence>
<dbReference type="InterPro" id="IPR036188">
    <property type="entry name" value="FAD/NAD-bd_sf"/>
</dbReference>
<dbReference type="PANTHER" id="PTHR43429">
    <property type="entry name" value="PYRIDINE NUCLEOTIDE-DISULFIDE OXIDOREDUCTASE DOMAIN-CONTAINING"/>
    <property type="match status" value="1"/>
</dbReference>
<dbReference type="InterPro" id="IPR023753">
    <property type="entry name" value="FAD/NAD-binding_dom"/>
</dbReference>
<evidence type="ECO:0000256" key="1">
    <source>
        <dbReference type="ARBA" id="ARBA00001974"/>
    </source>
</evidence>
<evidence type="ECO:0000313" key="7">
    <source>
        <dbReference type="EMBL" id="KJW12827.1"/>
    </source>
</evidence>
<dbReference type="OrthoDB" id="9802028at2"/>
<dbReference type="EMBL" id="JZCR01000014">
    <property type="protein sequence ID" value="KJW12827.1"/>
    <property type="molecule type" value="Genomic_DNA"/>
</dbReference>
<dbReference type="GO" id="GO:0016491">
    <property type="term" value="F:oxidoreductase activity"/>
    <property type="evidence" value="ECO:0007669"/>
    <property type="project" value="UniProtKB-KW"/>
</dbReference>
<evidence type="ECO:0000259" key="6">
    <source>
        <dbReference type="Pfam" id="PF07992"/>
    </source>
</evidence>
<evidence type="ECO:0000256" key="3">
    <source>
        <dbReference type="ARBA" id="ARBA00022827"/>
    </source>
</evidence>
<dbReference type="STRING" id="216463.VC81_06105"/>
<dbReference type="Gene3D" id="3.50.50.60">
    <property type="entry name" value="FAD/NAD(P)-binding domain"/>
    <property type="match status" value="2"/>
</dbReference>
<proteinExistence type="predicted"/>
<evidence type="ECO:0000256" key="4">
    <source>
        <dbReference type="ARBA" id="ARBA00023002"/>
    </source>
</evidence>
<dbReference type="PATRIC" id="fig|216463.3.peg.319"/>
<protein>
    <submittedName>
        <fullName evidence="7">NAD(FAD)-dependent dehydrogenase</fullName>
    </submittedName>
</protein>
<keyword evidence="4" id="KW-0560">Oxidoreductase</keyword>
<feature type="domain" description="FAD/NAD(P)-binding" evidence="6">
    <location>
        <begin position="5"/>
        <end position="309"/>
    </location>
</feature>
<gene>
    <name evidence="7" type="ORF">VC81_06105</name>
</gene>
<evidence type="ECO:0000256" key="5">
    <source>
        <dbReference type="ARBA" id="ARBA00023284"/>
    </source>
</evidence>
<dbReference type="SUPFAM" id="SSF55424">
    <property type="entry name" value="FAD/NAD-linked reductases, dimerisation (C-terminal) domain"/>
    <property type="match status" value="1"/>
</dbReference>
<dbReference type="AlphaFoldDB" id="A0A0F3RVP6"/>
<dbReference type="PRINTS" id="PR00368">
    <property type="entry name" value="FADPNR"/>
</dbReference>
<keyword evidence="5" id="KW-0676">Redox-active center</keyword>
<dbReference type="SUPFAM" id="SSF51905">
    <property type="entry name" value="FAD/NAD(P)-binding domain"/>
    <property type="match status" value="1"/>
</dbReference>
<comment type="cofactor">
    <cofactor evidence="1">
        <name>FAD</name>
        <dbReference type="ChEBI" id="CHEBI:57692"/>
    </cofactor>
</comment>
<dbReference type="RefSeq" id="WP_045807257.1">
    <property type="nucleotide sequence ID" value="NZ_JZCR01000014.1"/>
</dbReference>
<evidence type="ECO:0000256" key="2">
    <source>
        <dbReference type="ARBA" id="ARBA00022630"/>
    </source>
</evidence>
<dbReference type="PANTHER" id="PTHR43429:SF1">
    <property type="entry name" value="NAD(P)H SULFUR OXIDOREDUCTASE (COA-DEPENDENT)"/>
    <property type="match status" value="1"/>
</dbReference>
<dbReference type="Pfam" id="PF07992">
    <property type="entry name" value="Pyr_redox_2"/>
    <property type="match status" value="1"/>
</dbReference>